<organism evidence="3 4">
    <name type="scientific">Pseudonocardia eucalypti</name>
    <dbReference type="NCBI Taxonomy" id="648755"/>
    <lineage>
        <taxon>Bacteria</taxon>
        <taxon>Bacillati</taxon>
        <taxon>Actinomycetota</taxon>
        <taxon>Actinomycetes</taxon>
        <taxon>Pseudonocardiales</taxon>
        <taxon>Pseudonocardiaceae</taxon>
        <taxon>Pseudonocardia</taxon>
    </lineage>
</organism>
<sequence>MIRRKSVLASAVVTLTAAGAAMFSGLALAGGHHHGGTHDNDGGNGGDGGETKVNCVLPIGASAGILGQGDDVSQCNAVGGNGGEGGDGVN</sequence>
<evidence type="ECO:0000313" key="3">
    <source>
        <dbReference type="EMBL" id="GAA5150792.1"/>
    </source>
</evidence>
<feature type="chain" id="PRO_5045631954" description="Small secreted domain DUF320" evidence="2">
    <location>
        <begin position="30"/>
        <end position="90"/>
    </location>
</feature>
<dbReference type="RefSeq" id="WP_185064334.1">
    <property type="nucleotide sequence ID" value="NZ_BAABJP010000007.1"/>
</dbReference>
<evidence type="ECO:0008006" key="5">
    <source>
        <dbReference type="Google" id="ProtNLM"/>
    </source>
</evidence>
<feature type="signal peptide" evidence="2">
    <location>
        <begin position="1"/>
        <end position="29"/>
    </location>
</feature>
<reference evidence="4" key="1">
    <citation type="journal article" date="2019" name="Int. J. Syst. Evol. Microbiol.">
        <title>The Global Catalogue of Microorganisms (GCM) 10K type strain sequencing project: providing services to taxonomists for standard genome sequencing and annotation.</title>
        <authorList>
            <consortium name="The Broad Institute Genomics Platform"/>
            <consortium name="The Broad Institute Genome Sequencing Center for Infectious Disease"/>
            <person name="Wu L."/>
            <person name="Ma J."/>
        </authorList>
    </citation>
    <scope>NUCLEOTIDE SEQUENCE [LARGE SCALE GENOMIC DNA]</scope>
    <source>
        <strain evidence="4">JCM 18303</strain>
    </source>
</reference>
<name>A0ABP9PRD5_9PSEU</name>
<dbReference type="EMBL" id="BAABJP010000007">
    <property type="protein sequence ID" value="GAA5150792.1"/>
    <property type="molecule type" value="Genomic_DNA"/>
</dbReference>
<keyword evidence="4" id="KW-1185">Reference proteome</keyword>
<comment type="caution">
    <text evidence="3">The sequence shown here is derived from an EMBL/GenBank/DDBJ whole genome shotgun (WGS) entry which is preliminary data.</text>
</comment>
<dbReference type="Proteomes" id="UP001428817">
    <property type="component" value="Unassembled WGS sequence"/>
</dbReference>
<accession>A0ABP9PRD5</accession>
<gene>
    <name evidence="3" type="ORF">GCM10023321_16720</name>
</gene>
<evidence type="ECO:0000256" key="1">
    <source>
        <dbReference type="SAM" id="MobiDB-lite"/>
    </source>
</evidence>
<evidence type="ECO:0000313" key="4">
    <source>
        <dbReference type="Proteomes" id="UP001428817"/>
    </source>
</evidence>
<feature type="region of interest" description="Disordered" evidence="1">
    <location>
        <begin position="30"/>
        <end position="49"/>
    </location>
</feature>
<protein>
    <recommendedName>
        <fullName evidence="5">Small secreted domain DUF320</fullName>
    </recommendedName>
</protein>
<proteinExistence type="predicted"/>
<evidence type="ECO:0000256" key="2">
    <source>
        <dbReference type="SAM" id="SignalP"/>
    </source>
</evidence>
<keyword evidence="2" id="KW-0732">Signal</keyword>